<dbReference type="AlphaFoldDB" id="A0A7T8HUI1"/>
<protein>
    <recommendedName>
        <fullName evidence="2">Beta-ketoacyl-[acyl-carrier-protein] synthase III C-terminal domain-containing protein</fullName>
    </recommendedName>
</protein>
<dbReference type="GO" id="GO:0016746">
    <property type="term" value="F:acyltransferase activity"/>
    <property type="evidence" value="ECO:0007669"/>
    <property type="project" value="InterPro"/>
</dbReference>
<dbReference type="InterPro" id="IPR016039">
    <property type="entry name" value="Thiolase-like"/>
</dbReference>
<reference evidence="1" key="1">
    <citation type="journal article" date="2020" name="Front. Genet.">
        <title>The Integration of Genome Mining, Comparative Genomics, and Functional Genetics for Biosynthetic Gene Cluster Identification.</title>
        <authorList>
            <person name="Williams A.N."/>
            <person name="Sorout N."/>
            <person name="Cameron A.J."/>
            <person name="Stavrinides J."/>
        </authorList>
    </citation>
    <scope>NUCLEOTIDE SEQUENCE</scope>
    <source>
        <strain evidence="1">B025670</strain>
    </source>
</reference>
<dbReference type="EMBL" id="MT711882">
    <property type="protein sequence ID" value="QQO51897.1"/>
    <property type="molecule type" value="Genomic_DNA"/>
</dbReference>
<dbReference type="Gene3D" id="3.40.47.10">
    <property type="match status" value="1"/>
</dbReference>
<name>A0A7T8HUI1_ENTAG</name>
<evidence type="ECO:0000313" key="1">
    <source>
        <dbReference type="EMBL" id="QQO51897.1"/>
    </source>
</evidence>
<proteinExistence type="predicted"/>
<gene>
    <name evidence="1" type="ORF">675_3</name>
</gene>
<organism evidence="1">
    <name type="scientific">Enterobacter agglomerans</name>
    <name type="common">Erwinia herbicola</name>
    <name type="synonym">Pantoea agglomerans</name>
    <dbReference type="NCBI Taxonomy" id="549"/>
    <lineage>
        <taxon>Bacteria</taxon>
        <taxon>Pseudomonadati</taxon>
        <taxon>Pseudomonadota</taxon>
        <taxon>Gammaproteobacteria</taxon>
        <taxon>Enterobacterales</taxon>
        <taxon>Erwiniaceae</taxon>
        <taxon>Pantoea</taxon>
        <taxon>Pantoea agglomerans group</taxon>
    </lineage>
</organism>
<sequence>MGRTYIKNFGIYSQHAKSTSNLLEVVCCRKPASITSAQRYVSADIDVTRRDLIKREDRAVMNTISKMAVSALADLLEKMDQNSLSQVMLYSACDSEEHSFETFREVVHKDPENFWRNVSDFNQLSNPLDMLRLLPTNTLYHISKILQNHHEGVPLRTASLSGMSALKMARRDVASGRNSAGALIFSSANMLSFDSLTVFGKLNEVRYEGHQHSGILPGWGSVFLHLDDRPEKALAELVEVKIKYRPKVRFEKEDWLSLLIEQKSQHGTPDVIVRYDNGIVEQAKAESDALDEVFPEVKTVNYKTLIGYTGKSNNLIDILCCLNDTEIKPGSRVLLNGTGINYGLGCILLIKRDA</sequence>
<accession>A0A7T8HUI1</accession>
<evidence type="ECO:0008006" key="2">
    <source>
        <dbReference type="Google" id="ProtNLM"/>
    </source>
</evidence>